<reference evidence="1" key="1">
    <citation type="journal article" date="2015" name="Nature">
        <title>Complex archaea that bridge the gap between prokaryotes and eukaryotes.</title>
        <authorList>
            <person name="Spang A."/>
            <person name="Saw J.H."/>
            <person name="Jorgensen S.L."/>
            <person name="Zaremba-Niedzwiedzka K."/>
            <person name="Martijn J."/>
            <person name="Lind A.E."/>
            <person name="van Eijk R."/>
            <person name="Schleper C."/>
            <person name="Guy L."/>
            <person name="Ettema T.J."/>
        </authorList>
    </citation>
    <scope>NUCLEOTIDE SEQUENCE</scope>
</reference>
<organism evidence="1">
    <name type="scientific">marine sediment metagenome</name>
    <dbReference type="NCBI Taxonomy" id="412755"/>
    <lineage>
        <taxon>unclassified sequences</taxon>
        <taxon>metagenomes</taxon>
        <taxon>ecological metagenomes</taxon>
    </lineage>
</organism>
<dbReference type="AlphaFoldDB" id="A0A0F8YFG3"/>
<name>A0A0F8YFG3_9ZZZZ</name>
<protein>
    <submittedName>
        <fullName evidence="1">Uncharacterized protein</fullName>
    </submittedName>
</protein>
<proteinExistence type="predicted"/>
<dbReference type="EMBL" id="LAZR01053710">
    <property type="protein sequence ID" value="KKK80162.1"/>
    <property type="molecule type" value="Genomic_DNA"/>
</dbReference>
<comment type="caution">
    <text evidence="1">The sequence shown here is derived from an EMBL/GenBank/DDBJ whole genome shotgun (WGS) entry which is preliminary data.</text>
</comment>
<evidence type="ECO:0000313" key="1">
    <source>
        <dbReference type="EMBL" id="KKK80162.1"/>
    </source>
</evidence>
<sequence length="97" mass="10808">MTDTQKTLVNIFGMQLPVIADLGDEWFLVAHPNGAAIANEEFLTVLWAESRETKLQPEGPFNDDGCGSPIPEAVRAGAVKYFEEFAWPFVRGQFYAE</sequence>
<accession>A0A0F8YFG3</accession>
<gene>
    <name evidence="1" type="ORF">LCGC14_2826250</name>
</gene>